<dbReference type="GO" id="GO:0005634">
    <property type="term" value="C:nucleus"/>
    <property type="evidence" value="ECO:0007669"/>
    <property type="project" value="UniProtKB-SubCell"/>
</dbReference>
<accession>A0A4S4MYX1</accession>
<feature type="domain" description="RSE1/DDB1/CPSF1 C-terminal" evidence="4">
    <location>
        <begin position="908"/>
        <end position="1224"/>
    </location>
</feature>
<dbReference type="PANTHER" id="PTHR10644">
    <property type="entry name" value="DNA REPAIR/RNA PROCESSING CPSF FAMILY"/>
    <property type="match status" value="1"/>
</dbReference>
<comment type="subcellular location">
    <subcellularLocation>
        <location evidence="1">Nucleus</location>
    </subcellularLocation>
</comment>
<proteinExistence type="predicted"/>
<dbReference type="GO" id="GO:0003676">
    <property type="term" value="F:nucleic acid binding"/>
    <property type="evidence" value="ECO:0007669"/>
    <property type="project" value="InterPro"/>
</dbReference>
<evidence type="ECO:0000256" key="2">
    <source>
        <dbReference type="ARBA" id="ARBA00023242"/>
    </source>
</evidence>
<keyword evidence="8" id="KW-1185">Reference proteome</keyword>
<dbReference type="InterPro" id="IPR015943">
    <property type="entry name" value="WD40/YVTN_repeat-like_dom_sf"/>
</dbReference>
<dbReference type="Pfam" id="PF23726">
    <property type="entry name" value="Beta-prop_RSE1_2nd"/>
    <property type="match status" value="1"/>
</dbReference>
<dbReference type="Pfam" id="PF10433">
    <property type="entry name" value="Beta-prop_RSE1_1st"/>
    <property type="match status" value="1"/>
</dbReference>
<sequence length="1260" mass="136991">MKLVTTFHSPSSVTSSLTCILTPDTEFGHLVVAKTNRIEVSAITGEGLRQECDLEIWGRVLTIRAVPVKRASGQCNNILVMTDHPDPRIIVLAYEKENGVSRLVDASSTSLHDRIARHAEFCNDVVVDPTGRIAVVSCYAGKLRILVFGEGVVEEEFDVTLPELNLLTLAFLHTAQDQYSLAIAHVDYLQRMQMISRDLNIESQELSPDISQILPSTVLSPAIFPFVDLAPILVPVPSFPLSASDEDKSEDRECPGGVLVVGGRKILFYEVAPPDAQAVRKGKKRRLDKKKSSTTEAEVEKSKEKEKERESRKLKPRCYVRWPWSEVMSSTTIDVKERKFLLGDKYGRMALLVLDGTPRLALLPIGETSPSTSLAYLSNQVVFVGSHLGPSQLLRIHQEIVGTSSGDTLPIPSGVAAVLSLSNPDGDDDDEGPIDNRKPKGIIIRNKGNHVEVLDTYRNIAPIMDAVLADTESSGQPQIVTCSGGASTGSLNIIRSGAEVKELATVEGLSCVTAIFPIRSRYESQTHSHLLISTSYESYILRLDGAETMTRLDSKNSPFVTTAPTLALSNISRRTTTNVGGKTTSSYVDSALVVQVTEKGIRVLEFDEDLGVFHVVGDGWSPQSLDHTWQGRDVVAASVNASQFVLAFRGGRLALFNLADGGIVKLIKFQDFLDAKHGPKEISSVSCVPFDWTKHFSLYIAISFWESRTVTILSLEKPDRYMTPICTTSELPSLPRSVILHNFGSGNKYKDEDYQPFVLAGLTDGTVVSFAFRNNQLLDKKVFGLGITPATLSSCLVEGRHAIFASGSRAAILHWDRKRLRQSAVMLKDIVTGVSLNTSSFPSALVTATSSGLIIGQVGGVDQMQVRSILLGSDNPTRIAHDLVTNMFGVACLHTSPNRVGDAETIESSFNIFDGNFRRLAQYTCGADEEITAIATSTTLSVSIGGRQHSCFLVGSVRHQLGQPEPKLGGLMVFVASPSGGSIQPLVSTKTDGCVYGIAALDNFIVAAVNTAIILYRINSTEDEDGLVLEQLSQWNHNYFITSLVAREGNIIAGDAISSVTVLNIQDTVLKTVVRDFAPLWPVAVEMTRNSGIVGADCDCNLFTFSMGTSGTRTVLERDGSYHVGEVINKFLPGGIGAPDSCEDTQFQPEHLFFTSSGRIGQTVQVADDVALHLTALQRNMAKVIKGPGDVSHTKTRAPTSPRGRTDAEFAFGFLDGDFLESFLVDSRQAQFLQGEFEVEHVGLQLSEAEALLEKLQSLH</sequence>
<dbReference type="Gene3D" id="2.130.10.10">
    <property type="entry name" value="YVTN repeat-like/Quinoprotein amine dehydrogenase"/>
    <property type="match status" value="3"/>
</dbReference>
<feature type="compositionally biased region" description="Basic residues" evidence="3">
    <location>
        <begin position="280"/>
        <end position="289"/>
    </location>
</feature>
<dbReference type="AlphaFoldDB" id="A0A4S4MYX1"/>
<evidence type="ECO:0000259" key="5">
    <source>
        <dbReference type="Pfam" id="PF10433"/>
    </source>
</evidence>
<comment type="caution">
    <text evidence="7">The sequence shown here is derived from an EMBL/GenBank/DDBJ whole genome shotgun (WGS) entry which is preliminary data.</text>
</comment>
<dbReference type="Pfam" id="PF03178">
    <property type="entry name" value="CPSF_A"/>
    <property type="match status" value="1"/>
</dbReference>
<keyword evidence="2" id="KW-0539">Nucleus</keyword>
<dbReference type="OrthoDB" id="433457at2759"/>
<reference evidence="7 8" key="1">
    <citation type="submission" date="2019-02" db="EMBL/GenBank/DDBJ databases">
        <title>Genome sequencing of the rare red list fungi Antrodiella citrinella (Flaviporus citrinellus).</title>
        <authorList>
            <person name="Buettner E."/>
            <person name="Kellner H."/>
        </authorList>
    </citation>
    <scope>NUCLEOTIDE SEQUENCE [LARGE SCALE GENOMIC DNA]</scope>
    <source>
        <strain evidence="7 8">DSM 108506</strain>
    </source>
</reference>
<dbReference type="SUPFAM" id="SSF101908">
    <property type="entry name" value="Putative isomerase YbhE"/>
    <property type="match status" value="1"/>
</dbReference>
<dbReference type="Proteomes" id="UP000308730">
    <property type="component" value="Unassembled WGS sequence"/>
</dbReference>
<organism evidence="7 8">
    <name type="scientific">Antrodiella citrinella</name>
    <dbReference type="NCBI Taxonomy" id="2447956"/>
    <lineage>
        <taxon>Eukaryota</taxon>
        <taxon>Fungi</taxon>
        <taxon>Dikarya</taxon>
        <taxon>Basidiomycota</taxon>
        <taxon>Agaricomycotina</taxon>
        <taxon>Agaricomycetes</taxon>
        <taxon>Polyporales</taxon>
        <taxon>Steccherinaceae</taxon>
        <taxon>Antrodiella</taxon>
    </lineage>
</organism>
<feature type="compositionally biased region" description="Basic and acidic residues" evidence="3">
    <location>
        <begin position="290"/>
        <end position="310"/>
    </location>
</feature>
<evidence type="ECO:0008006" key="9">
    <source>
        <dbReference type="Google" id="ProtNLM"/>
    </source>
</evidence>
<protein>
    <recommendedName>
        <fullName evidence="9">DNA damage-binding protein 1</fullName>
    </recommendedName>
</protein>
<dbReference type="InterPro" id="IPR004871">
    <property type="entry name" value="RSE1/DDB1/CPSF1_C"/>
</dbReference>
<name>A0A4S4MYX1_9APHY</name>
<evidence type="ECO:0000313" key="7">
    <source>
        <dbReference type="EMBL" id="THH31175.1"/>
    </source>
</evidence>
<gene>
    <name evidence="7" type="ORF">EUX98_g3000</name>
</gene>
<dbReference type="InterPro" id="IPR058543">
    <property type="entry name" value="Beta-prop_RSE1/DDB1/CPSF1_2nd"/>
</dbReference>
<dbReference type="InterPro" id="IPR018846">
    <property type="entry name" value="Beta-prop_RSE1/DDB1/CPSF1_1st"/>
</dbReference>
<dbReference type="InterPro" id="IPR050358">
    <property type="entry name" value="RSE1/DDB1/CFT1"/>
</dbReference>
<dbReference type="Gene3D" id="1.10.150.910">
    <property type="match status" value="1"/>
</dbReference>
<feature type="region of interest" description="Disordered" evidence="3">
    <location>
        <begin position="279"/>
        <end position="310"/>
    </location>
</feature>
<evidence type="ECO:0000313" key="8">
    <source>
        <dbReference type="Proteomes" id="UP000308730"/>
    </source>
</evidence>
<feature type="domain" description="RSE1/DDB1/CPSF1 second beta-propeller" evidence="6">
    <location>
        <begin position="502"/>
        <end position="858"/>
    </location>
</feature>
<evidence type="ECO:0000259" key="4">
    <source>
        <dbReference type="Pfam" id="PF03178"/>
    </source>
</evidence>
<evidence type="ECO:0000256" key="3">
    <source>
        <dbReference type="SAM" id="MobiDB-lite"/>
    </source>
</evidence>
<dbReference type="EMBL" id="SGPM01000055">
    <property type="protein sequence ID" value="THH31175.1"/>
    <property type="molecule type" value="Genomic_DNA"/>
</dbReference>
<evidence type="ECO:0000256" key="1">
    <source>
        <dbReference type="ARBA" id="ARBA00004123"/>
    </source>
</evidence>
<evidence type="ECO:0000259" key="6">
    <source>
        <dbReference type="Pfam" id="PF23726"/>
    </source>
</evidence>
<feature type="domain" description="RSE1/DDB1/CPSF1 first beta-propeller" evidence="5">
    <location>
        <begin position="26"/>
        <end position="399"/>
    </location>
</feature>